<dbReference type="EMBL" id="BNAO01000001">
    <property type="protein sequence ID" value="GHG59049.1"/>
    <property type="molecule type" value="Genomic_DNA"/>
</dbReference>
<proteinExistence type="predicted"/>
<protein>
    <recommendedName>
        <fullName evidence="4">DUF3137 domain-containing protein</fullName>
    </recommendedName>
</protein>
<sequence>MATKNPNSALAEAIAQFNQQLPQIGNKAELLRLLDKLALLPQPIRYHYKQRWYLCSAGLLLSILVAVLTYQLHADTLLYYIAAAMALISLIPLLIALHHIHQLNKFTKQLYWQNALLDNQLTLLKKADWPPTAHWLQQFAEFKRGNYKREFKQLIQGQFTGSEHSFAYHYWHFHYVNRRTEVSTNSKGQVTTRVVYDHFDRYGLILPFAYCRNLFITAFAAEGIKGERYSSDSGRFNKLFQVRAADTMQAARFLKPAIIIALEEQAAALKQLNLAFSEQGELCISFADKNVLDSQPAYGLDQLALFRQSIEQPTALPKLQQLLNTVHQLLRHSDSNF</sequence>
<comment type="caution">
    <text evidence="2">The sequence shown here is derived from an EMBL/GenBank/DDBJ whole genome shotgun (WGS) entry which is preliminary data.</text>
</comment>
<keyword evidence="1" id="KW-1133">Transmembrane helix</keyword>
<keyword evidence="1" id="KW-0472">Membrane</keyword>
<keyword evidence="3" id="KW-1185">Reference proteome</keyword>
<evidence type="ECO:0000256" key="1">
    <source>
        <dbReference type="SAM" id="Phobius"/>
    </source>
</evidence>
<accession>A0ABQ3KVB8</accession>
<evidence type="ECO:0000313" key="3">
    <source>
        <dbReference type="Proteomes" id="UP000659697"/>
    </source>
</evidence>
<reference evidence="3" key="1">
    <citation type="journal article" date="2019" name="Int. J. Syst. Evol. Microbiol.">
        <title>The Global Catalogue of Microorganisms (GCM) 10K type strain sequencing project: providing services to taxonomists for standard genome sequencing and annotation.</title>
        <authorList>
            <consortium name="The Broad Institute Genomics Platform"/>
            <consortium name="The Broad Institute Genome Sequencing Center for Infectious Disease"/>
            <person name="Wu L."/>
            <person name="Ma J."/>
        </authorList>
    </citation>
    <scope>NUCLEOTIDE SEQUENCE [LARGE SCALE GENOMIC DNA]</scope>
    <source>
        <strain evidence="3">CGMCC 1.7003</strain>
    </source>
</reference>
<gene>
    <name evidence="2" type="ORF">GCM10010919_01240</name>
</gene>
<evidence type="ECO:0000313" key="2">
    <source>
        <dbReference type="EMBL" id="GHG59049.1"/>
    </source>
</evidence>
<name>A0ABQ3KVB8_9ALTE</name>
<organism evidence="2 3">
    <name type="scientific">Alishewanella longhuensis</name>
    <dbReference type="NCBI Taxonomy" id="1091037"/>
    <lineage>
        <taxon>Bacteria</taxon>
        <taxon>Pseudomonadati</taxon>
        <taxon>Pseudomonadota</taxon>
        <taxon>Gammaproteobacteria</taxon>
        <taxon>Alteromonadales</taxon>
        <taxon>Alteromonadaceae</taxon>
        <taxon>Alishewanella</taxon>
    </lineage>
</organism>
<feature type="transmembrane region" description="Helical" evidence="1">
    <location>
        <begin position="77"/>
        <end position="97"/>
    </location>
</feature>
<evidence type="ECO:0008006" key="4">
    <source>
        <dbReference type="Google" id="ProtNLM"/>
    </source>
</evidence>
<feature type="transmembrane region" description="Helical" evidence="1">
    <location>
        <begin position="52"/>
        <end position="71"/>
    </location>
</feature>
<dbReference type="Proteomes" id="UP000659697">
    <property type="component" value="Unassembled WGS sequence"/>
</dbReference>
<keyword evidence="1" id="KW-0812">Transmembrane</keyword>
<dbReference type="RefSeq" id="WP_189429192.1">
    <property type="nucleotide sequence ID" value="NZ_BNAO01000001.1"/>
</dbReference>